<accession>A0AAV9ZFV2</accession>
<dbReference type="EMBL" id="JAWWNJ010000151">
    <property type="protein sequence ID" value="KAK6981283.1"/>
    <property type="molecule type" value="Genomic_DNA"/>
</dbReference>
<protein>
    <submittedName>
        <fullName evidence="1">Uncharacterized protein</fullName>
    </submittedName>
</protein>
<dbReference type="EMBL" id="JAWWNJ010000137">
    <property type="protein sequence ID" value="KAK6984456.1"/>
    <property type="molecule type" value="Genomic_DNA"/>
</dbReference>
<sequence length="174" mass="20074">MFTLYQNFLPQLKSHLLARLLDLPYEGDELDFSDQDHTINPRTNSDIMVLSYEDEVEGTESHPYWYARVIGIFSCRSLAMLGPNRRPRVLSAWNSYGFGGFGRDMTYKAGWKAHRLHRVGFVDFEDGGAFGSSALPMYVIPAFHYGRTSDLLPPSIARRPNQADSDFRFYYIDW</sequence>
<dbReference type="Proteomes" id="UP001362999">
    <property type="component" value="Unassembled WGS sequence"/>
</dbReference>
<proteinExistence type="predicted"/>
<evidence type="ECO:0000313" key="1">
    <source>
        <dbReference type="EMBL" id="KAK6981283.1"/>
    </source>
</evidence>
<name>A0AAV9ZFV2_9AGAR</name>
<keyword evidence="3" id="KW-1185">Reference proteome</keyword>
<organism evidence="1 3">
    <name type="scientific">Favolaschia claudopus</name>
    <dbReference type="NCBI Taxonomy" id="2862362"/>
    <lineage>
        <taxon>Eukaryota</taxon>
        <taxon>Fungi</taxon>
        <taxon>Dikarya</taxon>
        <taxon>Basidiomycota</taxon>
        <taxon>Agaricomycotina</taxon>
        <taxon>Agaricomycetes</taxon>
        <taxon>Agaricomycetidae</taxon>
        <taxon>Agaricales</taxon>
        <taxon>Marasmiineae</taxon>
        <taxon>Mycenaceae</taxon>
        <taxon>Favolaschia</taxon>
    </lineage>
</organism>
<reference evidence="1 3" key="1">
    <citation type="journal article" date="2024" name="J Genomics">
        <title>Draft genome sequencing and assembly of Favolaschia claudopus CIRM-BRFM 2984 isolated from oak limbs.</title>
        <authorList>
            <person name="Navarro D."/>
            <person name="Drula E."/>
            <person name="Chaduli D."/>
            <person name="Cazenave R."/>
            <person name="Ahrendt S."/>
            <person name="Wang J."/>
            <person name="Lipzen A."/>
            <person name="Daum C."/>
            <person name="Barry K."/>
            <person name="Grigoriev I.V."/>
            <person name="Favel A."/>
            <person name="Rosso M.N."/>
            <person name="Martin F."/>
        </authorList>
    </citation>
    <scope>NUCLEOTIDE SEQUENCE [LARGE SCALE GENOMIC DNA]</scope>
    <source>
        <strain evidence="1 3">CIRM-BRFM 2984</strain>
    </source>
</reference>
<evidence type="ECO:0000313" key="2">
    <source>
        <dbReference type="EMBL" id="KAK6984456.1"/>
    </source>
</evidence>
<evidence type="ECO:0000313" key="3">
    <source>
        <dbReference type="Proteomes" id="UP001362999"/>
    </source>
</evidence>
<comment type="caution">
    <text evidence="1">The sequence shown here is derived from an EMBL/GenBank/DDBJ whole genome shotgun (WGS) entry which is preliminary data.</text>
</comment>
<gene>
    <name evidence="2" type="ORF">R3P38DRAFT_3332818</name>
    <name evidence="1" type="ORF">R3P38DRAFT_3333842</name>
</gene>
<dbReference type="AlphaFoldDB" id="A0AAV9ZFV2"/>